<dbReference type="Proteomes" id="UP000234681">
    <property type="component" value="Chromosome 4"/>
</dbReference>
<evidence type="ECO:0000313" key="3">
    <source>
        <dbReference type="Proteomes" id="UP000234681"/>
    </source>
</evidence>
<name>A6K218_RAT</name>
<keyword evidence="1" id="KW-0472">Membrane</keyword>
<protein>
    <submittedName>
        <fullName evidence="2">RCG41026</fullName>
    </submittedName>
</protein>
<sequence>MKKICNHSYHIQEITRRLLTQRQDKAMYTLMTLVLLANVVYLFLYFLLCLINVYECYAM</sequence>
<organism evidence="2 3">
    <name type="scientific">Rattus norvegicus</name>
    <name type="common">Rat</name>
    <dbReference type="NCBI Taxonomy" id="10116"/>
    <lineage>
        <taxon>Eukaryota</taxon>
        <taxon>Metazoa</taxon>
        <taxon>Chordata</taxon>
        <taxon>Craniata</taxon>
        <taxon>Vertebrata</taxon>
        <taxon>Euteleostomi</taxon>
        <taxon>Mammalia</taxon>
        <taxon>Eutheria</taxon>
        <taxon>Euarchontoglires</taxon>
        <taxon>Glires</taxon>
        <taxon>Rodentia</taxon>
        <taxon>Myomorpha</taxon>
        <taxon>Muroidea</taxon>
        <taxon>Muridae</taxon>
        <taxon>Murinae</taxon>
        <taxon>Rattus</taxon>
    </lineage>
</organism>
<dbReference type="EMBL" id="CH474013">
    <property type="protein sequence ID" value="EDL84300.1"/>
    <property type="molecule type" value="Genomic_DNA"/>
</dbReference>
<reference evidence="3" key="1">
    <citation type="submission" date="2005-09" db="EMBL/GenBank/DDBJ databases">
        <authorList>
            <person name="Mural R.J."/>
            <person name="Li P.W."/>
            <person name="Adams M.D."/>
            <person name="Amanatides P.G."/>
            <person name="Baden-Tillson H."/>
            <person name="Barnstead M."/>
            <person name="Chin S.H."/>
            <person name="Dew I."/>
            <person name="Evans C.A."/>
            <person name="Ferriera S."/>
            <person name="Flanigan M."/>
            <person name="Fosler C."/>
            <person name="Glodek A."/>
            <person name="Gu Z."/>
            <person name="Holt R.A."/>
            <person name="Jennings D."/>
            <person name="Kraft C.L."/>
            <person name="Lu F."/>
            <person name="Nguyen T."/>
            <person name="Nusskern D.R."/>
            <person name="Pfannkoch C.M."/>
            <person name="Sitter C."/>
            <person name="Sutton G.G."/>
            <person name="Venter J.C."/>
            <person name="Wang Z."/>
            <person name="Woodage T."/>
            <person name="Zheng X.H."/>
            <person name="Zhong F."/>
        </authorList>
    </citation>
    <scope>NUCLEOTIDE SEQUENCE [LARGE SCALE GENOMIC DNA]</scope>
    <source>
        <strain>BN</strain>
        <strain evidence="3">Sprague-Dawley</strain>
    </source>
</reference>
<accession>A6K218</accession>
<evidence type="ECO:0000313" key="2">
    <source>
        <dbReference type="EMBL" id="EDL84300.1"/>
    </source>
</evidence>
<feature type="transmembrane region" description="Helical" evidence="1">
    <location>
        <begin position="26"/>
        <end position="54"/>
    </location>
</feature>
<gene>
    <name evidence="2" type="ORF">rCG_41026</name>
</gene>
<evidence type="ECO:0000256" key="1">
    <source>
        <dbReference type="SAM" id="Phobius"/>
    </source>
</evidence>
<keyword evidence="1" id="KW-0812">Transmembrane</keyword>
<proteinExistence type="predicted"/>
<dbReference type="AlphaFoldDB" id="A6K218"/>
<keyword evidence="1" id="KW-1133">Transmembrane helix</keyword>